<evidence type="ECO:0000256" key="4">
    <source>
        <dbReference type="PIRSR" id="PIRSR617453-50"/>
    </source>
</evidence>
<comment type="cofactor">
    <cofactor evidence="5">
        <name>(R)-lipoate</name>
        <dbReference type="ChEBI" id="CHEBI:83088"/>
    </cofactor>
    <text evidence="5">Binds 1 lipoyl cofactor covalently.</text>
</comment>
<evidence type="ECO:0000256" key="1">
    <source>
        <dbReference type="ARBA" id="ARBA00009249"/>
    </source>
</evidence>
<dbReference type="InterPro" id="IPR003016">
    <property type="entry name" value="2-oxoA_DH_lipoyl-BS"/>
</dbReference>
<dbReference type="PANTHER" id="PTHR11715">
    <property type="entry name" value="GLYCINE CLEAVAGE SYSTEM H PROTEIN"/>
    <property type="match status" value="1"/>
</dbReference>
<accession>A0A6U3XE37</accession>
<dbReference type="CDD" id="cd06848">
    <property type="entry name" value="GCS_H"/>
    <property type="match status" value="1"/>
</dbReference>
<evidence type="ECO:0000256" key="5">
    <source>
        <dbReference type="RuleBase" id="RU364055"/>
    </source>
</evidence>
<evidence type="ECO:0000256" key="2">
    <source>
        <dbReference type="ARBA" id="ARBA00022823"/>
    </source>
</evidence>
<dbReference type="SUPFAM" id="SSF51230">
    <property type="entry name" value="Single hybrid motif"/>
    <property type="match status" value="1"/>
</dbReference>
<keyword evidence="3 5" id="KW-0809">Transit peptide</keyword>
<dbReference type="AlphaFoldDB" id="A0A6U3XE37"/>
<dbReference type="InterPro" id="IPR033753">
    <property type="entry name" value="GCV_H/Fam206"/>
</dbReference>
<gene>
    <name evidence="8" type="ORF">DBRI00130_LOCUS41665</name>
    <name evidence="7" type="ORF">DBRI1063_LOCUS24187</name>
</gene>
<dbReference type="HAMAP" id="MF_00272">
    <property type="entry name" value="GcvH"/>
    <property type="match status" value="1"/>
</dbReference>
<comment type="similarity">
    <text evidence="1 5">Belongs to the GcvH family.</text>
</comment>
<sequence length="163" mass="17458">MATSAATFMMRRTAAVAARQSVFAGRKVGTIHTGAVRFASTYYTPAHEYCKVEGKVTTCGITDFAQAQLGDIVFVDLPEVGDEFEKGDSFGSVESVKAASDVYAPVSGTVVEINEVLSDEPGVVNTSAEGEGWFVKIEMSEEGELDDLMGEEDYKAHCEAEAH</sequence>
<dbReference type="InterPro" id="IPR017453">
    <property type="entry name" value="GCV_H_sub"/>
</dbReference>
<dbReference type="InterPro" id="IPR002930">
    <property type="entry name" value="GCV_H"/>
</dbReference>
<protein>
    <recommendedName>
        <fullName evidence="5">Glycine cleavage system H protein</fullName>
    </recommendedName>
</protein>
<evidence type="ECO:0000313" key="8">
    <source>
        <dbReference type="EMBL" id="CAE4662634.1"/>
    </source>
</evidence>
<feature type="modified residue" description="N6-lipoyllysine" evidence="4">
    <location>
        <position position="97"/>
    </location>
</feature>
<organism evidence="8">
    <name type="scientific">Ditylum brightwellii</name>
    <dbReference type="NCBI Taxonomy" id="49249"/>
    <lineage>
        <taxon>Eukaryota</taxon>
        <taxon>Sar</taxon>
        <taxon>Stramenopiles</taxon>
        <taxon>Ochrophyta</taxon>
        <taxon>Bacillariophyta</taxon>
        <taxon>Mediophyceae</taxon>
        <taxon>Lithodesmiophycidae</taxon>
        <taxon>Lithodesmiales</taxon>
        <taxon>Lithodesmiaceae</taxon>
        <taxon>Ditylum</taxon>
    </lineage>
</organism>
<dbReference type="GO" id="GO:0005960">
    <property type="term" value="C:glycine cleavage complex"/>
    <property type="evidence" value="ECO:0007669"/>
    <property type="project" value="UniProtKB-UniRule"/>
</dbReference>
<dbReference type="NCBIfam" id="NF002270">
    <property type="entry name" value="PRK01202.1"/>
    <property type="match status" value="1"/>
</dbReference>
<dbReference type="GO" id="GO:0009249">
    <property type="term" value="P:protein lipoylation"/>
    <property type="evidence" value="ECO:0007669"/>
    <property type="project" value="TreeGrafter"/>
</dbReference>
<dbReference type="PROSITE" id="PS50968">
    <property type="entry name" value="BIOTINYL_LIPOYL"/>
    <property type="match status" value="1"/>
</dbReference>
<dbReference type="NCBIfam" id="TIGR00527">
    <property type="entry name" value="gcvH"/>
    <property type="match status" value="1"/>
</dbReference>
<comment type="subcellular location">
    <subcellularLocation>
        <location evidence="5">Mitochondrion</location>
    </subcellularLocation>
</comment>
<evidence type="ECO:0000259" key="6">
    <source>
        <dbReference type="PROSITE" id="PS50968"/>
    </source>
</evidence>
<evidence type="ECO:0000313" key="7">
    <source>
        <dbReference type="EMBL" id="CAD9355790.1"/>
    </source>
</evidence>
<comment type="function">
    <text evidence="5">The H protein shuttles the methylamine group of glycine from the P protein to the T protein.</text>
</comment>
<reference evidence="8" key="1">
    <citation type="submission" date="2021-01" db="EMBL/GenBank/DDBJ databases">
        <authorList>
            <person name="Corre E."/>
            <person name="Pelletier E."/>
            <person name="Niang G."/>
            <person name="Scheremetjew M."/>
            <person name="Finn R."/>
            <person name="Kale V."/>
            <person name="Holt S."/>
            <person name="Cochrane G."/>
            <person name="Meng A."/>
            <person name="Brown T."/>
            <person name="Cohen L."/>
        </authorList>
    </citation>
    <scope>NUCLEOTIDE SEQUENCE</scope>
    <source>
        <strain evidence="8">GSO104</strain>
        <strain evidence="7">Pop2</strain>
    </source>
</reference>
<dbReference type="EMBL" id="HBNS01057923">
    <property type="protein sequence ID" value="CAE4662634.1"/>
    <property type="molecule type" value="Transcribed_RNA"/>
</dbReference>
<keyword evidence="2 4" id="KW-0450">Lipoyl</keyword>
<feature type="domain" description="Lipoyl-binding" evidence="6">
    <location>
        <begin position="56"/>
        <end position="138"/>
    </location>
</feature>
<dbReference type="Gene3D" id="2.40.50.100">
    <property type="match status" value="1"/>
</dbReference>
<dbReference type="PROSITE" id="PS00189">
    <property type="entry name" value="LIPOYL"/>
    <property type="match status" value="1"/>
</dbReference>
<proteinExistence type="inferred from homology"/>
<keyword evidence="5" id="KW-0496">Mitochondrion</keyword>
<dbReference type="PANTHER" id="PTHR11715:SF3">
    <property type="entry name" value="GLYCINE CLEAVAGE SYSTEM H PROTEIN-RELATED"/>
    <property type="match status" value="1"/>
</dbReference>
<dbReference type="GO" id="GO:0019464">
    <property type="term" value="P:glycine decarboxylation via glycine cleavage system"/>
    <property type="evidence" value="ECO:0007669"/>
    <property type="project" value="UniProtKB-UniRule"/>
</dbReference>
<dbReference type="InterPro" id="IPR000089">
    <property type="entry name" value="Biotin_lipoyl"/>
</dbReference>
<dbReference type="EMBL" id="HBGN01037775">
    <property type="protein sequence ID" value="CAD9355790.1"/>
    <property type="molecule type" value="Transcribed_RNA"/>
</dbReference>
<dbReference type="InterPro" id="IPR011053">
    <property type="entry name" value="Single_hybrid_motif"/>
</dbReference>
<evidence type="ECO:0000256" key="3">
    <source>
        <dbReference type="ARBA" id="ARBA00022946"/>
    </source>
</evidence>
<comment type="subunit">
    <text evidence="5">The glycine cleavage system is composed of four proteins: P, T, L and H.</text>
</comment>
<dbReference type="Pfam" id="PF01597">
    <property type="entry name" value="GCV_H"/>
    <property type="match status" value="1"/>
</dbReference>
<dbReference type="GO" id="GO:0005739">
    <property type="term" value="C:mitochondrion"/>
    <property type="evidence" value="ECO:0007669"/>
    <property type="project" value="UniProtKB-SubCell"/>
</dbReference>
<name>A0A6U3XE37_9STRA</name>